<evidence type="ECO:0000259" key="6">
    <source>
        <dbReference type="Pfam" id="PF12849"/>
    </source>
</evidence>
<dbReference type="Pfam" id="PF12849">
    <property type="entry name" value="PBP_like_2"/>
    <property type="match status" value="1"/>
</dbReference>
<comment type="caution">
    <text evidence="7">The sequence shown here is derived from an EMBL/GenBank/DDBJ whole genome shotgun (WGS) entry which is preliminary data.</text>
</comment>
<dbReference type="PANTHER" id="PTHR42996:SF1">
    <property type="entry name" value="PHOSPHATE-BINDING PROTEIN PSTS"/>
    <property type="match status" value="1"/>
</dbReference>
<dbReference type="PIRSF" id="PIRSF002756">
    <property type="entry name" value="PstS"/>
    <property type="match status" value="1"/>
</dbReference>
<dbReference type="GO" id="GO:0042301">
    <property type="term" value="F:phosphate ion binding"/>
    <property type="evidence" value="ECO:0007669"/>
    <property type="project" value="InterPro"/>
</dbReference>
<dbReference type="InterPro" id="IPR050962">
    <property type="entry name" value="Phosphate-bind_PstS"/>
</dbReference>
<gene>
    <name evidence="7" type="primary">pstS</name>
    <name evidence="7" type="ORF">CSA55_00710</name>
</gene>
<dbReference type="AlphaFoldDB" id="A0A2G6KFH5"/>
<dbReference type="PANTHER" id="PTHR42996">
    <property type="entry name" value="PHOSPHATE-BINDING PROTEIN PSTS"/>
    <property type="match status" value="1"/>
</dbReference>
<dbReference type="SUPFAM" id="SSF53850">
    <property type="entry name" value="Periplasmic binding protein-like II"/>
    <property type="match status" value="1"/>
</dbReference>
<comment type="similarity">
    <text evidence="1 4">Belongs to the PstS family.</text>
</comment>
<organism evidence="7 8">
    <name type="scientific">Ilumatobacter coccineus</name>
    <dbReference type="NCBI Taxonomy" id="467094"/>
    <lineage>
        <taxon>Bacteria</taxon>
        <taxon>Bacillati</taxon>
        <taxon>Actinomycetota</taxon>
        <taxon>Acidimicrobiia</taxon>
        <taxon>Acidimicrobiales</taxon>
        <taxon>Ilumatobacteraceae</taxon>
        <taxon>Ilumatobacter</taxon>
    </lineage>
</organism>
<feature type="signal peptide" evidence="5">
    <location>
        <begin position="1"/>
        <end position="19"/>
    </location>
</feature>
<dbReference type="Proteomes" id="UP000230914">
    <property type="component" value="Unassembled WGS sequence"/>
</dbReference>
<sequence>MKQVARGLAAVAIVLTVTACGPRTTTTASNDGVSGILIGAGASSQAAAMQAWMAGFREVAPGATVEYDAIGSGGGRDRFLEGAAMFAGSDAVLTEDEFETSRERCAGDQGVIHLPHYVSPIAVAYHLPSLDGTSLRLSPATIAGIFANTITTWDDPAIAADNPDVDLPGLAINPVHRSDESGTTENFTDYLAKAAPQVWTFGGIKVWDEGPGGGEGADGTSGVVAAVEQGAGSIGYADASQINDLPAAAIGVAGGFVEFSPEAAGRIIDASTRLEGANPYDFQIEVNRTPDTPDIYPISLISYHIVCVEYETPQQAALVRAFMSYIGSPEGQDVAALLAGSAPMSDEIRAEITASVNAIGSIS</sequence>
<feature type="domain" description="PBP" evidence="6">
    <location>
        <begin position="27"/>
        <end position="330"/>
    </location>
</feature>
<evidence type="ECO:0000256" key="5">
    <source>
        <dbReference type="SAM" id="SignalP"/>
    </source>
</evidence>
<evidence type="ECO:0000313" key="8">
    <source>
        <dbReference type="Proteomes" id="UP000230914"/>
    </source>
</evidence>
<feature type="chain" id="PRO_5039244644" description="Phosphate-binding protein" evidence="5">
    <location>
        <begin position="20"/>
        <end position="363"/>
    </location>
</feature>
<name>A0A2G6KFH5_9ACTN</name>
<evidence type="ECO:0000256" key="1">
    <source>
        <dbReference type="ARBA" id="ARBA00008725"/>
    </source>
</evidence>
<dbReference type="PROSITE" id="PS51257">
    <property type="entry name" value="PROKAR_LIPOPROTEIN"/>
    <property type="match status" value="1"/>
</dbReference>
<keyword evidence="3 4" id="KW-0592">Phosphate transport</keyword>
<dbReference type="NCBIfam" id="TIGR00975">
    <property type="entry name" value="3a0107s03"/>
    <property type="match status" value="1"/>
</dbReference>
<keyword evidence="5" id="KW-0732">Signal</keyword>
<accession>A0A2G6KFH5</accession>
<dbReference type="InterPro" id="IPR005673">
    <property type="entry name" value="ABC_phos-bd_PstS"/>
</dbReference>
<dbReference type="InterPro" id="IPR024370">
    <property type="entry name" value="PBP_domain"/>
</dbReference>
<evidence type="ECO:0000256" key="2">
    <source>
        <dbReference type="ARBA" id="ARBA00022448"/>
    </source>
</evidence>
<dbReference type="GO" id="GO:0043190">
    <property type="term" value="C:ATP-binding cassette (ABC) transporter complex"/>
    <property type="evidence" value="ECO:0007669"/>
    <property type="project" value="InterPro"/>
</dbReference>
<evidence type="ECO:0000313" key="7">
    <source>
        <dbReference type="EMBL" id="PIE34426.1"/>
    </source>
</evidence>
<keyword evidence="2 4" id="KW-0813">Transport</keyword>
<proteinExistence type="inferred from homology"/>
<evidence type="ECO:0000256" key="4">
    <source>
        <dbReference type="PIRNR" id="PIRNR002756"/>
    </source>
</evidence>
<dbReference type="EMBL" id="PDSL01000019">
    <property type="protein sequence ID" value="PIE34426.1"/>
    <property type="molecule type" value="Genomic_DNA"/>
</dbReference>
<dbReference type="GO" id="GO:0035435">
    <property type="term" value="P:phosphate ion transmembrane transport"/>
    <property type="evidence" value="ECO:0007669"/>
    <property type="project" value="InterPro"/>
</dbReference>
<protein>
    <recommendedName>
        <fullName evidence="4">Phosphate-binding protein</fullName>
    </recommendedName>
</protein>
<dbReference type="Gene3D" id="3.40.190.10">
    <property type="entry name" value="Periplasmic binding protein-like II"/>
    <property type="match status" value="2"/>
</dbReference>
<evidence type="ECO:0000256" key="3">
    <source>
        <dbReference type="ARBA" id="ARBA00022592"/>
    </source>
</evidence>
<reference evidence="7 8" key="1">
    <citation type="submission" date="2017-10" db="EMBL/GenBank/DDBJ databases">
        <title>Novel microbial diversity and functional potential in the marine mammal oral microbiome.</title>
        <authorList>
            <person name="Dudek N.K."/>
            <person name="Sun C.L."/>
            <person name="Burstein D."/>
            <person name="Kantor R.S."/>
            <person name="Aliaga Goltsman D.S."/>
            <person name="Bik E.M."/>
            <person name="Thomas B.C."/>
            <person name="Banfield J.F."/>
            <person name="Relman D.A."/>
        </authorList>
    </citation>
    <scope>NUCLEOTIDE SEQUENCE [LARGE SCALE GENOMIC DNA]</scope>
    <source>
        <strain evidence="7">DOLJORAL78_61_10</strain>
    </source>
</reference>
<dbReference type="CDD" id="cd13565">
    <property type="entry name" value="PBP2_PstS"/>
    <property type="match status" value="1"/>
</dbReference>